<dbReference type="InterPro" id="IPR011051">
    <property type="entry name" value="RmlC_Cupin_sf"/>
</dbReference>
<dbReference type="EMBL" id="JAVDYG010000001">
    <property type="protein sequence ID" value="MDR7363348.1"/>
    <property type="molecule type" value="Genomic_DNA"/>
</dbReference>
<organism evidence="3 4">
    <name type="scientific">Nocardioides marmoribigeumensis</name>
    <dbReference type="NCBI Taxonomy" id="433649"/>
    <lineage>
        <taxon>Bacteria</taxon>
        <taxon>Bacillati</taxon>
        <taxon>Actinomycetota</taxon>
        <taxon>Actinomycetes</taxon>
        <taxon>Propionibacteriales</taxon>
        <taxon>Nocardioidaceae</taxon>
        <taxon>Nocardioides</taxon>
    </lineage>
</organism>
<comment type="caution">
    <text evidence="3">The sequence shown here is derived from an EMBL/GenBank/DDBJ whole genome shotgun (WGS) entry which is preliminary data.</text>
</comment>
<evidence type="ECO:0000313" key="3">
    <source>
        <dbReference type="EMBL" id="MDR7363348.1"/>
    </source>
</evidence>
<dbReference type="RefSeq" id="WP_310303656.1">
    <property type="nucleotide sequence ID" value="NZ_BAAAPS010000003.1"/>
</dbReference>
<dbReference type="CDD" id="cd02209">
    <property type="entry name" value="cupin_XRE_C"/>
    <property type="match status" value="1"/>
</dbReference>
<dbReference type="SUPFAM" id="SSF47413">
    <property type="entry name" value="lambda repressor-like DNA-binding domains"/>
    <property type="match status" value="1"/>
</dbReference>
<dbReference type="PANTHER" id="PTHR46797">
    <property type="entry name" value="HTH-TYPE TRANSCRIPTIONAL REGULATOR"/>
    <property type="match status" value="1"/>
</dbReference>
<protein>
    <submittedName>
        <fullName evidence="3">Transcriptional regulator with XRE-family HTH domain</fullName>
    </submittedName>
</protein>
<dbReference type="InterPro" id="IPR010982">
    <property type="entry name" value="Lambda_DNA-bd_dom_sf"/>
</dbReference>
<dbReference type="Gene3D" id="1.10.260.40">
    <property type="entry name" value="lambda repressor-like DNA-binding domains"/>
    <property type="match status" value="1"/>
</dbReference>
<keyword evidence="1" id="KW-0238">DNA-binding</keyword>
<sequence length="190" mass="20901">MTAAVGARVRDLRTRRRLTLEDVSARTGISRSTLSRLENDQRRPTLELLLALAAAYRVSLDDLVGAPETGDRRLRPRPRRVKGRAVVPLTADPHGVQAWKIVIPASLREPALRAHEGREWLYVLSGRLRLVLGGEDLVLGPAEVAAFATTTPHWFGSTGESDVEVLSLYDRHGDRGHLRPVVEVGGGRRG</sequence>
<dbReference type="Pfam" id="PF07883">
    <property type="entry name" value="Cupin_2"/>
    <property type="match status" value="1"/>
</dbReference>
<proteinExistence type="predicted"/>
<evidence type="ECO:0000256" key="1">
    <source>
        <dbReference type="ARBA" id="ARBA00023125"/>
    </source>
</evidence>
<dbReference type="InterPro" id="IPR050807">
    <property type="entry name" value="TransReg_Diox_bact_type"/>
</dbReference>
<keyword evidence="4" id="KW-1185">Reference proteome</keyword>
<dbReference type="InterPro" id="IPR014710">
    <property type="entry name" value="RmlC-like_jellyroll"/>
</dbReference>
<evidence type="ECO:0000313" key="4">
    <source>
        <dbReference type="Proteomes" id="UP001183648"/>
    </source>
</evidence>
<feature type="domain" description="HTH cro/C1-type" evidence="2">
    <location>
        <begin position="9"/>
        <end position="63"/>
    </location>
</feature>
<dbReference type="PROSITE" id="PS50943">
    <property type="entry name" value="HTH_CROC1"/>
    <property type="match status" value="1"/>
</dbReference>
<dbReference type="Pfam" id="PF01381">
    <property type="entry name" value="HTH_3"/>
    <property type="match status" value="1"/>
</dbReference>
<name>A0ABU2BY70_9ACTN</name>
<dbReference type="SMART" id="SM00530">
    <property type="entry name" value="HTH_XRE"/>
    <property type="match status" value="1"/>
</dbReference>
<accession>A0ABU2BY70</accession>
<dbReference type="Proteomes" id="UP001183648">
    <property type="component" value="Unassembled WGS sequence"/>
</dbReference>
<dbReference type="InterPro" id="IPR001387">
    <property type="entry name" value="Cro/C1-type_HTH"/>
</dbReference>
<evidence type="ECO:0000259" key="2">
    <source>
        <dbReference type="PROSITE" id="PS50943"/>
    </source>
</evidence>
<dbReference type="InterPro" id="IPR013096">
    <property type="entry name" value="Cupin_2"/>
</dbReference>
<dbReference type="Gene3D" id="2.60.120.10">
    <property type="entry name" value="Jelly Rolls"/>
    <property type="match status" value="1"/>
</dbReference>
<gene>
    <name evidence="3" type="ORF">J2S63_002901</name>
</gene>
<dbReference type="SUPFAM" id="SSF51182">
    <property type="entry name" value="RmlC-like cupins"/>
    <property type="match status" value="1"/>
</dbReference>
<dbReference type="CDD" id="cd00093">
    <property type="entry name" value="HTH_XRE"/>
    <property type="match status" value="1"/>
</dbReference>
<dbReference type="PANTHER" id="PTHR46797:SF1">
    <property type="entry name" value="METHYLPHOSPHONATE SYNTHASE"/>
    <property type="match status" value="1"/>
</dbReference>
<reference evidence="3 4" key="1">
    <citation type="submission" date="2023-07" db="EMBL/GenBank/DDBJ databases">
        <title>Sequencing the genomes of 1000 actinobacteria strains.</title>
        <authorList>
            <person name="Klenk H.-P."/>
        </authorList>
    </citation>
    <scope>NUCLEOTIDE SEQUENCE [LARGE SCALE GENOMIC DNA]</scope>
    <source>
        <strain evidence="3 4">DSM 19426</strain>
    </source>
</reference>